<evidence type="ECO:0000256" key="1">
    <source>
        <dbReference type="SAM" id="MobiDB-lite"/>
    </source>
</evidence>
<proteinExistence type="predicted"/>
<sequence length="161" mass="18079">MDLELHPPGSHMPSLIGCPATSDSDSDSSTSGSNSYIREAENPSCGSSDRVAMKHSLEVCHLETTYDHRGVRNDLDTTLLSHKAVLVSVETGTDMNTYSRLTDQLFKDLQTLQNNLNHVNNEETMKKKSQFKYQGQLLKVIDHYIHVTERCTVELGQQQQK</sequence>
<evidence type="ECO:0000313" key="3">
    <source>
        <dbReference type="Proteomes" id="UP001642483"/>
    </source>
</evidence>
<dbReference type="EMBL" id="CAWYQH010000141">
    <property type="protein sequence ID" value="CAK8695142.1"/>
    <property type="molecule type" value="Genomic_DNA"/>
</dbReference>
<keyword evidence="3" id="KW-1185">Reference proteome</keyword>
<dbReference type="Proteomes" id="UP001642483">
    <property type="component" value="Unassembled WGS sequence"/>
</dbReference>
<organism evidence="2 3">
    <name type="scientific">Clavelina lepadiformis</name>
    <name type="common">Light-bulb sea squirt</name>
    <name type="synonym">Ascidia lepadiformis</name>
    <dbReference type="NCBI Taxonomy" id="159417"/>
    <lineage>
        <taxon>Eukaryota</taxon>
        <taxon>Metazoa</taxon>
        <taxon>Chordata</taxon>
        <taxon>Tunicata</taxon>
        <taxon>Ascidiacea</taxon>
        <taxon>Aplousobranchia</taxon>
        <taxon>Clavelinidae</taxon>
        <taxon>Clavelina</taxon>
    </lineage>
</organism>
<gene>
    <name evidence="2" type="ORF">CVLEPA_LOCUS28427</name>
</gene>
<reference evidence="2 3" key="1">
    <citation type="submission" date="2024-02" db="EMBL/GenBank/DDBJ databases">
        <authorList>
            <person name="Daric V."/>
            <person name="Darras S."/>
        </authorList>
    </citation>
    <scope>NUCLEOTIDE SEQUENCE [LARGE SCALE GENOMIC DNA]</scope>
</reference>
<feature type="region of interest" description="Disordered" evidence="1">
    <location>
        <begin position="1"/>
        <end position="49"/>
    </location>
</feature>
<evidence type="ECO:0000313" key="2">
    <source>
        <dbReference type="EMBL" id="CAK8695142.1"/>
    </source>
</evidence>
<comment type="caution">
    <text evidence="2">The sequence shown here is derived from an EMBL/GenBank/DDBJ whole genome shotgun (WGS) entry which is preliminary data.</text>
</comment>
<accession>A0ABP0GU99</accession>
<protein>
    <submittedName>
        <fullName evidence="2">Uncharacterized protein</fullName>
    </submittedName>
</protein>
<name>A0ABP0GU99_CLALP</name>